<dbReference type="SUPFAM" id="SSF55874">
    <property type="entry name" value="ATPase domain of HSP90 chaperone/DNA topoisomerase II/histidine kinase"/>
    <property type="match status" value="1"/>
</dbReference>
<keyword evidence="10" id="KW-0843">Virulence</keyword>
<dbReference type="Proteomes" id="UP000290637">
    <property type="component" value="Chromosome"/>
</dbReference>
<dbReference type="OrthoDB" id="9814866at2"/>
<dbReference type="SUPFAM" id="SSF52172">
    <property type="entry name" value="CheY-like"/>
    <property type="match status" value="2"/>
</dbReference>
<dbReference type="Pfam" id="PF00512">
    <property type="entry name" value="HisKA"/>
    <property type="match status" value="1"/>
</dbReference>
<keyword evidence="21" id="KW-1185">Reference proteome</keyword>
<dbReference type="InterPro" id="IPR036097">
    <property type="entry name" value="HisK_dim/P_sf"/>
</dbReference>
<dbReference type="Pfam" id="PF01627">
    <property type="entry name" value="Hpt"/>
    <property type="match status" value="1"/>
</dbReference>
<evidence type="ECO:0000256" key="8">
    <source>
        <dbReference type="ARBA" id="ARBA00022840"/>
    </source>
</evidence>
<feature type="domain" description="Response regulatory" evidence="18">
    <location>
        <begin position="409"/>
        <end position="530"/>
    </location>
</feature>
<dbReference type="PANTHER" id="PTHR45339">
    <property type="entry name" value="HYBRID SIGNAL TRANSDUCTION HISTIDINE KINASE J"/>
    <property type="match status" value="1"/>
</dbReference>
<dbReference type="EC" id="2.7.13.3" evidence="2"/>
<proteinExistence type="predicted"/>
<evidence type="ECO:0000256" key="14">
    <source>
        <dbReference type="ARBA" id="ARBA00070152"/>
    </source>
</evidence>
<dbReference type="CDD" id="cd17546">
    <property type="entry name" value="REC_hyHK_CKI1_RcsC-like"/>
    <property type="match status" value="1"/>
</dbReference>
<evidence type="ECO:0000256" key="3">
    <source>
        <dbReference type="ARBA" id="ARBA00022553"/>
    </source>
</evidence>
<organism evidence="20 21">
    <name type="scientific">Pseudoduganella lutea</name>
    <dbReference type="NCBI Taxonomy" id="321985"/>
    <lineage>
        <taxon>Bacteria</taxon>
        <taxon>Pseudomonadati</taxon>
        <taxon>Pseudomonadota</taxon>
        <taxon>Betaproteobacteria</taxon>
        <taxon>Burkholderiales</taxon>
        <taxon>Oxalobacteraceae</taxon>
        <taxon>Telluria group</taxon>
        <taxon>Pseudoduganella</taxon>
    </lineage>
</organism>
<dbReference type="Gene3D" id="3.40.50.2300">
    <property type="match status" value="2"/>
</dbReference>
<keyword evidence="9" id="KW-0902">Two-component regulatory system</keyword>
<reference evidence="20 21" key="1">
    <citation type="submission" date="2019-02" db="EMBL/GenBank/DDBJ databases">
        <title>Draft Genome Sequences of Six Type Strains of the Genus Massilia.</title>
        <authorList>
            <person name="Miess H."/>
            <person name="Frediansyhah A."/>
            <person name="Gross H."/>
        </authorList>
    </citation>
    <scope>NUCLEOTIDE SEQUENCE [LARGE SCALE GENOMIC DNA]</scope>
    <source>
        <strain evidence="20 21">DSM 17473</strain>
    </source>
</reference>
<dbReference type="PRINTS" id="PR00344">
    <property type="entry name" value="BCTRLSENSOR"/>
</dbReference>
<evidence type="ECO:0000256" key="11">
    <source>
        <dbReference type="ARBA" id="ARBA00058004"/>
    </source>
</evidence>
<dbReference type="InterPro" id="IPR036641">
    <property type="entry name" value="HPT_dom_sf"/>
</dbReference>
<dbReference type="PANTHER" id="PTHR45339:SF5">
    <property type="entry name" value="HISTIDINE KINASE"/>
    <property type="match status" value="1"/>
</dbReference>
<dbReference type="InterPro" id="IPR011006">
    <property type="entry name" value="CheY-like_superfamily"/>
</dbReference>
<dbReference type="GO" id="GO:0000155">
    <property type="term" value="F:phosphorelay sensor kinase activity"/>
    <property type="evidence" value="ECO:0007669"/>
    <property type="project" value="InterPro"/>
</dbReference>
<evidence type="ECO:0000256" key="4">
    <source>
        <dbReference type="ARBA" id="ARBA00022679"/>
    </source>
</evidence>
<evidence type="ECO:0000259" key="17">
    <source>
        <dbReference type="PROSITE" id="PS50109"/>
    </source>
</evidence>
<dbReference type="InterPro" id="IPR004358">
    <property type="entry name" value="Sig_transdc_His_kin-like_C"/>
</dbReference>
<evidence type="ECO:0000256" key="13">
    <source>
        <dbReference type="ARBA" id="ARBA00068150"/>
    </source>
</evidence>
<accession>A0A4V0Z494</accession>
<evidence type="ECO:0000256" key="5">
    <source>
        <dbReference type="ARBA" id="ARBA00022729"/>
    </source>
</evidence>
<dbReference type="Pfam" id="PF02518">
    <property type="entry name" value="HATPase_c"/>
    <property type="match status" value="1"/>
</dbReference>
<evidence type="ECO:0000259" key="19">
    <source>
        <dbReference type="PROSITE" id="PS50894"/>
    </source>
</evidence>
<dbReference type="KEGG" id="plue:EWM63_26830"/>
<comment type="catalytic activity">
    <reaction evidence="1">
        <text>ATP + protein L-histidine = ADP + protein N-phospho-L-histidine.</text>
        <dbReference type="EC" id="2.7.13.3"/>
    </reaction>
</comment>
<dbReference type="SUPFAM" id="SSF47226">
    <property type="entry name" value="Histidine-containing phosphotransfer domain, HPT domain"/>
    <property type="match status" value="1"/>
</dbReference>
<keyword evidence="6" id="KW-0547">Nucleotide-binding</keyword>
<dbReference type="PROSITE" id="PS50110">
    <property type="entry name" value="RESPONSE_REGULATORY"/>
    <property type="match status" value="1"/>
</dbReference>
<dbReference type="CDD" id="cd16922">
    <property type="entry name" value="HATPase_EvgS-ArcB-TorS-like"/>
    <property type="match status" value="1"/>
</dbReference>
<evidence type="ECO:0000313" key="21">
    <source>
        <dbReference type="Proteomes" id="UP000290637"/>
    </source>
</evidence>
<dbReference type="InterPro" id="IPR005467">
    <property type="entry name" value="His_kinase_dom"/>
</dbReference>
<dbReference type="PROSITE" id="PS50109">
    <property type="entry name" value="HIS_KIN"/>
    <property type="match status" value="1"/>
</dbReference>
<dbReference type="CDD" id="cd00082">
    <property type="entry name" value="HisKA"/>
    <property type="match status" value="1"/>
</dbReference>
<evidence type="ECO:0000256" key="2">
    <source>
        <dbReference type="ARBA" id="ARBA00012438"/>
    </source>
</evidence>
<keyword evidence="3 16" id="KW-0597">Phosphoprotein</keyword>
<evidence type="ECO:0000256" key="16">
    <source>
        <dbReference type="PROSITE-ProRule" id="PRU00169"/>
    </source>
</evidence>
<keyword evidence="8" id="KW-0067">ATP-binding</keyword>
<evidence type="ECO:0000256" key="9">
    <source>
        <dbReference type="ARBA" id="ARBA00023012"/>
    </source>
</evidence>
<dbReference type="InterPro" id="IPR036890">
    <property type="entry name" value="HATPase_C_sf"/>
</dbReference>
<dbReference type="SMART" id="SM00448">
    <property type="entry name" value="REC"/>
    <property type="match status" value="1"/>
</dbReference>
<keyword evidence="4" id="KW-0808">Transferase</keyword>
<feature type="modified residue" description="4-aspartylphosphate" evidence="16">
    <location>
        <position position="464"/>
    </location>
</feature>
<dbReference type="EMBL" id="CP035913">
    <property type="protein sequence ID" value="QBE66153.1"/>
    <property type="molecule type" value="Genomic_DNA"/>
</dbReference>
<dbReference type="Gene3D" id="3.30.565.10">
    <property type="entry name" value="Histidine kinase-like ATPase, C-terminal domain"/>
    <property type="match status" value="1"/>
</dbReference>
<dbReference type="Gene3D" id="1.10.287.130">
    <property type="match status" value="1"/>
</dbReference>
<evidence type="ECO:0000313" key="20">
    <source>
        <dbReference type="EMBL" id="QBE66153.1"/>
    </source>
</evidence>
<dbReference type="InterPro" id="IPR003594">
    <property type="entry name" value="HATPase_dom"/>
</dbReference>
<evidence type="ECO:0000256" key="7">
    <source>
        <dbReference type="ARBA" id="ARBA00022777"/>
    </source>
</evidence>
<keyword evidence="7 20" id="KW-0418">Kinase</keyword>
<dbReference type="AlphaFoldDB" id="A0A4V0Z494"/>
<dbReference type="InterPro" id="IPR008207">
    <property type="entry name" value="Sig_transdc_His_kin_Hpt_dom"/>
</dbReference>
<dbReference type="PROSITE" id="PS50894">
    <property type="entry name" value="HPT"/>
    <property type="match status" value="1"/>
</dbReference>
<comment type="function">
    <text evidence="11">Member of the two-component regulatory system BvgS/BvgA. Phosphorylates BvgA via a four-step phosphorelay in response to environmental signals.</text>
</comment>
<dbReference type="InterPro" id="IPR003661">
    <property type="entry name" value="HisK_dim/P_dom"/>
</dbReference>
<sequence length="737" mass="77778">MQGFHVMAMDITDRKMAELAQARNERLAQAASRAKSEFVANVSHEIRTPMNAVLGLAHLLDNSGLAPQQREYVNMIQSCGKTLVGIINDVLDFSKIEAGRVDIAALPFELGEIVEAAATAMRASGKPLELVVDVEPDVPSAFIGDAMRLQQVVLNLVGNALKFTAKGQVVFSVARVAQHGNTATLRLAVRDTGIGIDPEQQARLFTPFEQADGGISRRFGGTGLGLTIARQLTELMGGHITVASKPGEGSEFAVLLPLACAPLPAAPETPPQAPLRLLIVEPQRASRASLARAVETLGWIAGWADTAAQAVAAADAPVDAVLVDGDAGVVGQLRRGLGDRWPGRPIAFLQLAGGVAPASPVQDTVPLVRPVTAQGLRTALATVVAPAPQAMPAVTAAVPERSAELAGVRILLVEDNALNQLVAKGILEPAGAHVTTVGDGQQAVDLMAAQCGDNRCDFDVVLMDVQMPVMDGYTATRILRTRLGLQLPILAMSAGVTAAEREQCLAAGMNDFIPKPIDVEQMMEQIQQQVQQARRRERPAAQPVAPAAHRFDVDRLAALSARNPAQLQALVALVARMAREAPAELARARGAWQDGDGHGAARLLHALRGSVGSLGARTFASVTVELEGALREDRHEDAARLFDIAARELDATTDAARNWLAAQQQPEVPAAQPDDVRRWIGLLRERDLDAATVYETLRGALAAQLDGAQQAAVAAAMAALDFDGVLAALPATLKEDG</sequence>
<dbReference type="InterPro" id="IPR001789">
    <property type="entry name" value="Sig_transdc_resp-reg_receiver"/>
</dbReference>
<dbReference type="FunFam" id="1.10.287.130:FF:000002">
    <property type="entry name" value="Two-component osmosensing histidine kinase"/>
    <property type="match status" value="1"/>
</dbReference>
<evidence type="ECO:0000256" key="1">
    <source>
        <dbReference type="ARBA" id="ARBA00000085"/>
    </source>
</evidence>
<protein>
    <recommendedName>
        <fullName evidence="13">Sensory/regulatory protein RpfC</fullName>
        <ecNumber evidence="2">2.7.13.3</ecNumber>
    </recommendedName>
    <alternativeName>
        <fullName evidence="14">Virulence sensor protein BvgS</fullName>
    </alternativeName>
</protein>
<keyword evidence="5" id="KW-0732">Signal</keyword>
<comment type="subunit">
    <text evidence="12">At low DSF concentrations, interacts with RpfF.</text>
</comment>
<feature type="domain" description="Histidine kinase" evidence="17">
    <location>
        <begin position="41"/>
        <end position="260"/>
    </location>
</feature>
<dbReference type="Gene3D" id="1.20.120.160">
    <property type="entry name" value="HPT domain"/>
    <property type="match status" value="1"/>
</dbReference>
<dbReference type="SUPFAM" id="SSF47384">
    <property type="entry name" value="Homodimeric domain of signal transducing histidine kinase"/>
    <property type="match status" value="1"/>
</dbReference>
<dbReference type="FunFam" id="3.30.565.10:FF:000010">
    <property type="entry name" value="Sensor histidine kinase RcsC"/>
    <property type="match status" value="1"/>
</dbReference>
<gene>
    <name evidence="20" type="ORF">EWM63_26830</name>
</gene>
<evidence type="ECO:0000259" key="18">
    <source>
        <dbReference type="PROSITE" id="PS50110"/>
    </source>
</evidence>
<evidence type="ECO:0000256" key="15">
    <source>
        <dbReference type="PROSITE-ProRule" id="PRU00110"/>
    </source>
</evidence>
<evidence type="ECO:0000256" key="12">
    <source>
        <dbReference type="ARBA" id="ARBA00064003"/>
    </source>
</evidence>
<dbReference type="Pfam" id="PF00072">
    <property type="entry name" value="Response_reg"/>
    <property type="match status" value="1"/>
</dbReference>
<dbReference type="SMART" id="SM00388">
    <property type="entry name" value="HisKA"/>
    <property type="match status" value="1"/>
</dbReference>
<feature type="domain" description="HPt" evidence="19">
    <location>
        <begin position="566"/>
        <end position="659"/>
    </location>
</feature>
<dbReference type="SMART" id="SM00387">
    <property type="entry name" value="HATPase_c"/>
    <property type="match status" value="1"/>
</dbReference>
<name>A0A4V0Z494_9BURK</name>
<evidence type="ECO:0000256" key="6">
    <source>
        <dbReference type="ARBA" id="ARBA00022741"/>
    </source>
</evidence>
<dbReference type="GO" id="GO:0005886">
    <property type="term" value="C:plasma membrane"/>
    <property type="evidence" value="ECO:0007669"/>
    <property type="project" value="UniProtKB-SubCell"/>
</dbReference>
<evidence type="ECO:0000256" key="10">
    <source>
        <dbReference type="ARBA" id="ARBA00023026"/>
    </source>
</evidence>
<feature type="modified residue" description="Phosphohistidine" evidence="15">
    <location>
        <position position="605"/>
    </location>
</feature>
<dbReference type="GO" id="GO:0005524">
    <property type="term" value="F:ATP binding"/>
    <property type="evidence" value="ECO:0007669"/>
    <property type="project" value="UniProtKB-KW"/>
</dbReference>